<dbReference type="Pfam" id="PF00005">
    <property type="entry name" value="ABC_tran"/>
    <property type="match status" value="1"/>
</dbReference>
<name>A0ABW0IQL7_9HYPH</name>
<sequence>MADIQLLNLSKRWGAVTGVKTMNLHIADGEFLVLLGPSGCGKTTTMRMIAGLEDVSDGQIRIGDRVVNDLDPKDRDIAMVFQSYGLYPTMTVYENIRFPLKVRKIPQAEHHARVMRAADTVELGELLNRKPAALSGGQRQRVALARAIVREPKVFLMDEPLSNLDAKLRVSTRAQIKNLHHELKTTTIYVTHDQIEAMTLADRVVVMNKGEVQQVGTPLEIYDRPANTFVASFIGSPAMNLIPGEIRGGTFTAPGVEIPGFAAPDGTVTLGFRAEDAQVAASGEIQAPVYSMELLGDSSMATLQLGSKSFAAVKSAKDFKAEIGDSLAVRAPASICHLFDAQTGQRIVGANR</sequence>
<keyword evidence="7" id="KW-0472">Membrane</keyword>
<dbReference type="InterPro" id="IPR017871">
    <property type="entry name" value="ABC_transporter-like_CS"/>
</dbReference>
<comment type="caution">
    <text evidence="9">The sequence shown here is derived from an EMBL/GenBank/DDBJ whole genome shotgun (WGS) entry which is preliminary data.</text>
</comment>
<keyword evidence="6" id="KW-1278">Translocase</keyword>
<dbReference type="EMBL" id="JBHSLW010000011">
    <property type="protein sequence ID" value="MFC5419921.1"/>
    <property type="molecule type" value="Genomic_DNA"/>
</dbReference>
<proteinExistence type="inferred from homology"/>
<dbReference type="SUPFAM" id="SSF52540">
    <property type="entry name" value="P-loop containing nucleoside triphosphate hydrolases"/>
    <property type="match status" value="1"/>
</dbReference>
<evidence type="ECO:0000256" key="5">
    <source>
        <dbReference type="ARBA" id="ARBA00022840"/>
    </source>
</evidence>
<evidence type="ECO:0000256" key="1">
    <source>
        <dbReference type="ARBA" id="ARBA00005417"/>
    </source>
</evidence>
<dbReference type="Pfam" id="PF17912">
    <property type="entry name" value="OB_MalK"/>
    <property type="match status" value="1"/>
</dbReference>
<dbReference type="PROSITE" id="PS00211">
    <property type="entry name" value="ABC_TRANSPORTER_1"/>
    <property type="match status" value="1"/>
</dbReference>
<gene>
    <name evidence="9" type="ORF">ACFPOB_10135</name>
</gene>
<dbReference type="PANTHER" id="PTHR43875">
    <property type="entry name" value="MALTODEXTRIN IMPORT ATP-BINDING PROTEIN MSMX"/>
    <property type="match status" value="1"/>
</dbReference>
<dbReference type="InterPro" id="IPR015855">
    <property type="entry name" value="ABC_transpr_MalK-like"/>
</dbReference>
<dbReference type="PROSITE" id="PS50893">
    <property type="entry name" value="ABC_TRANSPORTER_2"/>
    <property type="match status" value="1"/>
</dbReference>
<dbReference type="GO" id="GO:0005524">
    <property type="term" value="F:ATP binding"/>
    <property type="evidence" value="ECO:0007669"/>
    <property type="project" value="UniProtKB-KW"/>
</dbReference>
<accession>A0ABW0IQL7</accession>
<comment type="similarity">
    <text evidence="1">Belongs to the ABC transporter superfamily.</text>
</comment>
<dbReference type="Gene3D" id="2.40.50.140">
    <property type="entry name" value="Nucleic acid-binding proteins"/>
    <property type="match status" value="1"/>
</dbReference>
<dbReference type="Gene3D" id="2.40.50.100">
    <property type="match status" value="1"/>
</dbReference>
<dbReference type="InterPro" id="IPR012340">
    <property type="entry name" value="NA-bd_OB-fold"/>
</dbReference>
<evidence type="ECO:0000256" key="4">
    <source>
        <dbReference type="ARBA" id="ARBA00022741"/>
    </source>
</evidence>
<keyword evidence="3" id="KW-1003">Cell membrane</keyword>
<dbReference type="Gene3D" id="3.40.50.300">
    <property type="entry name" value="P-loop containing nucleotide triphosphate hydrolases"/>
    <property type="match status" value="1"/>
</dbReference>
<dbReference type="InterPro" id="IPR003593">
    <property type="entry name" value="AAA+_ATPase"/>
</dbReference>
<organism evidence="9 10">
    <name type="scientific">Bosea eneae</name>
    <dbReference type="NCBI Taxonomy" id="151454"/>
    <lineage>
        <taxon>Bacteria</taxon>
        <taxon>Pseudomonadati</taxon>
        <taxon>Pseudomonadota</taxon>
        <taxon>Alphaproteobacteria</taxon>
        <taxon>Hyphomicrobiales</taxon>
        <taxon>Boseaceae</taxon>
        <taxon>Bosea</taxon>
    </lineage>
</organism>
<evidence type="ECO:0000256" key="7">
    <source>
        <dbReference type="ARBA" id="ARBA00023136"/>
    </source>
</evidence>
<dbReference type="NCBIfam" id="NF008653">
    <property type="entry name" value="PRK11650.1"/>
    <property type="match status" value="1"/>
</dbReference>
<evidence type="ECO:0000256" key="2">
    <source>
        <dbReference type="ARBA" id="ARBA00022448"/>
    </source>
</evidence>
<evidence type="ECO:0000256" key="6">
    <source>
        <dbReference type="ARBA" id="ARBA00022967"/>
    </source>
</evidence>
<dbReference type="InterPro" id="IPR047641">
    <property type="entry name" value="ABC_transpr_MalK/UgpC-like"/>
</dbReference>
<reference evidence="10" key="1">
    <citation type="journal article" date="2019" name="Int. J. Syst. Evol. Microbiol.">
        <title>The Global Catalogue of Microorganisms (GCM) 10K type strain sequencing project: providing services to taxonomists for standard genome sequencing and annotation.</title>
        <authorList>
            <consortium name="The Broad Institute Genomics Platform"/>
            <consortium name="The Broad Institute Genome Sequencing Center for Infectious Disease"/>
            <person name="Wu L."/>
            <person name="Ma J."/>
        </authorList>
    </citation>
    <scope>NUCLEOTIDE SEQUENCE [LARGE SCALE GENOMIC DNA]</scope>
    <source>
        <strain evidence="10">NCAIM B.01391</strain>
    </source>
</reference>
<dbReference type="SUPFAM" id="SSF50331">
    <property type="entry name" value="MOP-like"/>
    <property type="match status" value="1"/>
</dbReference>
<dbReference type="InterPro" id="IPR008995">
    <property type="entry name" value="Mo/tungstate-bd_C_term_dom"/>
</dbReference>
<dbReference type="InterPro" id="IPR040582">
    <property type="entry name" value="OB_MalK-like"/>
</dbReference>
<evidence type="ECO:0000313" key="10">
    <source>
        <dbReference type="Proteomes" id="UP001596053"/>
    </source>
</evidence>
<dbReference type="PANTHER" id="PTHR43875:SF15">
    <property type="entry name" value="TREHALOSE IMPORT ATP-BINDING PROTEIN SUGC"/>
    <property type="match status" value="1"/>
</dbReference>
<dbReference type="InterPro" id="IPR027417">
    <property type="entry name" value="P-loop_NTPase"/>
</dbReference>
<feature type="domain" description="ABC transporter" evidence="8">
    <location>
        <begin position="4"/>
        <end position="234"/>
    </location>
</feature>
<dbReference type="InterPro" id="IPR003439">
    <property type="entry name" value="ABC_transporter-like_ATP-bd"/>
</dbReference>
<evidence type="ECO:0000256" key="3">
    <source>
        <dbReference type="ARBA" id="ARBA00022475"/>
    </source>
</evidence>
<dbReference type="RefSeq" id="WP_377798009.1">
    <property type="nucleotide sequence ID" value="NZ_JBHSLW010000011.1"/>
</dbReference>
<keyword evidence="5 9" id="KW-0067">ATP-binding</keyword>
<keyword evidence="10" id="KW-1185">Reference proteome</keyword>
<protein>
    <submittedName>
        <fullName evidence="9">ABC transporter ATP-binding protein</fullName>
    </submittedName>
</protein>
<keyword evidence="2" id="KW-0813">Transport</keyword>
<dbReference type="SMART" id="SM00382">
    <property type="entry name" value="AAA"/>
    <property type="match status" value="1"/>
</dbReference>
<evidence type="ECO:0000259" key="8">
    <source>
        <dbReference type="PROSITE" id="PS50893"/>
    </source>
</evidence>
<keyword evidence="4" id="KW-0547">Nucleotide-binding</keyword>
<dbReference type="CDD" id="cd03301">
    <property type="entry name" value="ABC_MalK_N"/>
    <property type="match status" value="1"/>
</dbReference>
<dbReference type="Proteomes" id="UP001596053">
    <property type="component" value="Unassembled WGS sequence"/>
</dbReference>
<evidence type="ECO:0000313" key="9">
    <source>
        <dbReference type="EMBL" id="MFC5419921.1"/>
    </source>
</evidence>